<proteinExistence type="predicted"/>
<evidence type="ECO:0000313" key="3">
    <source>
        <dbReference type="Proteomes" id="UP001055940"/>
    </source>
</evidence>
<dbReference type="Gene3D" id="3.40.30.10">
    <property type="entry name" value="Glutaredoxin"/>
    <property type="match status" value="1"/>
</dbReference>
<protein>
    <submittedName>
        <fullName evidence="2">DsbA family protein</fullName>
    </submittedName>
</protein>
<keyword evidence="3" id="KW-1185">Reference proteome</keyword>
<dbReference type="Pfam" id="PF01323">
    <property type="entry name" value="DSBA"/>
    <property type="match status" value="1"/>
</dbReference>
<evidence type="ECO:0000313" key="2">
    <source>
        <dbReference type="EMBL" id="USY18807.1"/>
    </source>
</evidence>
<dbReference type="InterPro" id="IPR036249">
    <property type="entry name" value="Thioredoxin-like_sf"/>
</dbReference>
<dbReference type="RefSeq" id="WP_254418120.1">
    <property type="nucleotide sequence ID" value="NZ_BAAAJB010000016.1"/>
</dbReference>
<feature type="domain" description="DSBA-like thioredoxin" evidence="1">
    <location>
        <begin position="4"/>
        <end position="206"/>
    </location>
</feature>
<sequence length="213" mass="23803">MNEITVWADIRCPWCWMGHRRLRAALERLGTAGREMTVVRRSFLLEPTGPDSLDRTVRGAALNSWGMSEARWEATRSRVAEASRREGLGIEMNEVLNVDSRPAHRLIRLAVSRGFDPEQVWDQLYTAHLERREDLTDPETLRRVGKGLGLTEGDVDALLGSDDFAAEVEADHREAVAQGVGSIPTYVHAGQALSGARSVDDLVEFLSRVEARR</sequence>
<dbReference type="PANTHER" id="PTHR13887">
    <property type="entry name" value="GLUTATHIONE S-TRANSFERASE KAPPA"/>
    <property type="match status" value="1"/>
</dbReference>
<organism evidence="2 3">
    <name type="scientific">Nocardiopsis exhalans</name>
    <dbReference type="NCBI Taxonomy" id="163604"/>
    <lineage>
        <taxon>Bacteria</taxon>
        <taxon>Bacillati</taxon>
        <taxon>Actinomycetota</taxon>
        <taxon>Actinomycetes</taxon>
        <taxon>Streptosporangiales</taxon>
        <taxon>Nocardiopsidaceae</taxon>
        <taxon>Nocardiopsis</taxon>
    </lineage>
</organism>
<dbReference type="Proteomes" id="UP001055940">
    <property type="component" value="Chromosome"/>
</dbReference>
<dbReference type="SUPFAM" id="SSF52833">
    <property type="entry name" value="Thioredoxin-like"/>
    <property type="match status" value="1"/>
</dbReference>
<dbReference type="PANTHER" id="PTHR13887:SF41">
    <property type="entry name" value="THIOREDOXIN SUPERFAMILY PROTEIN"/>
    <property type="match status" value="1"/>
</dbReference>
<dbReference type="InterPro" id="IPR001853">
    <property type="entry name" value="DSBA-like_thioredoxin_dom"/>
</dbReference>
<evidence type="ECO:0000259" key="1">
    <source>
        <dbReference type="Pfam" id="PF01323"/>
    </source>
</evidence>
<accession>A0ABY5D6J1</accession>
<reference evidence="2" key="1">
    <citation type="submission" date="2022-06" db="EMBL/GenBank/DDBJ databases">
        <authorList>
            <person name="Ping M."/>
        </authorList>
    </citation>
    <scope>NUCLEOTIDE SEQUENCE</scope>
    <source>
        <strain evidence="2">JCM11759T</strain>
    </source>
</reference>
<gene>
    <name evidence="2" type="ORF">NE857_26555</name>
</gene>
<name>A0ABY5D6J1_9ACTN</name>
<dbReference type="EMBL" id="CP099837">
    <property type="protein sequence ID" value="USY18807.1"/>
    <property type="molecule type" value="Genomic_DNA"/>
</dbReference>